<evidence type="ECO:0000313" key="3">
    <source>
        <dbReference type="Proteomes" id="UP001249760"/>
    </source>
</evidence>
<organism evidence="2 3">
    <name type="scientific">Streptomyces lusitanus</name>
    <dbReference type="NCBI Taxonomy" id="68232"/>
    <lineage>
        <taxon>Bacteria</taxon>
        <taxon>Bacillati</taxon>
        <taxon>Actinomycetota</taxon>
        <taxon>Actinomycetes</taxon>
        <taxon>Kitasatosporales</taxon>
        <taxon>Streptomycetaceae</taxon>
        <taxon>Streptomyces</taxon>
    </lineage>
</organism>
<evidence type="ECO:0000256" key="1">
    <source>
        <dbReference type="SAM" id="MobiDB-lite"/>
    </source>
</evidence>
<evidence type="ECO:0000313" key="2">
    <source>
        <dbReference type="EMBL" id="MDT6983701.1"/>
    </source>
</evidence>
<feature type="region of interest" description="Disordered" evidence="1">
    <location>
        <begin position="53"/>
        <end position="82"/>
    </location>
</feature>
<dbReference type="EMBL" id="JASKMA010000006">
    <property type="protein sequence ID" value="MDT6983701.1"/>
    <property type="molecule type" value="Genomic_DNA"/>
</dbReference>
<protein>
    <submittedName>
        <fullName evidence="2">Uncharacterized protein</fullName>
    </submittedName>
</protein>
<comment type="caution">
    <text evidence="2">The sequence shown here is derived from an EMBL/GenBank/DDBJ whole genome shotgun (WGS) entry which is preliminary data.</text>
</comment>
<proteinExistence type="predicted"/>
<name>A0ABU3JP37_9ACTN</name>
<dbReference type="RefSeq" id="WP_394305975.1">
    <property type="nucleotide sequence ID" value="NZ_JASKMA010000006.1"/>
</dbReference>
<keyword evidence="3" id="KW-1185">Reference proteome</keyword>
<reference evidence="2 3" key="1">
    <citation type="submission" date="2023-05" db="EMBL/GenBank/DDBJ databases">
        <title>Streptomyces fuscus sp. nov., a brown-black pigment producing actinomyces isolated from dry sand of Sea duck farm.</title>
        <authorList>
            <person name="Xie J."/>
            <person name="Shen N."/>
        </authorList>
    </citation>
    <scope>NUCLEOTIDE SEQUENCE [LARGE SCALE GENOMIC DNA]</scope>
    <source>
        <strain evidence="2 3">CGMCC 4.1745</strain>
    </source>
</reference>
<accession>A0ABU3JP37</accession>
<sequence length="181" mass="19970">MTSRTDVIARVLRRPRLKRPVLAHELRQMVQGLGTGTDVEWTATVPQLAEAIDSELTKQEQREQKDTRRGSQPRPGGSTARAELLAVLQESGYNEAAALDLVARAFREPHTDPPDLEFRETRAGGHALLVEYGDCELLGSCQCGRRLGRVTPDKPIDHLAGLWERHTMTELPDPATSIGAS</sequence>
<gene>
    <name evidence="2" type="ORF">QNO04_09525</name>
</gene>
<feature type="compositionally biased region" description="Basic and acidic residues" evidence="1">
    <location>
        <begin position="55"/>
        <end position="69"/>
    </location>
</feature>
<dbReference type="Proteomes" id="UP001249760">
    <property type="component" value="Unassembled WGS sequence"/>
</dbReference>